<dbReference type="EMBL" id="CADCTW010000230">
    <property type="protein sequence ID" value="CAA9367889.1"/>
    <property type="molecule type" value="Genomic_DNA"/>
</dbReference>
<accession>A0A6J4MSS5</accession>
<sequence length="39" mass="4528">CWRIQSAKADFVLLLPRVHSPVTGRLTETWIARGARERH</sequence>
<feature type="non-terminal residue" evidence="1">
    <location>
        <position position="1"/>
    </location>
</feature>
<dbReference type="AlphaFoldDB" id="A0A6J4MSS5"/>
<proteinExistence type="predicted"/>
<reference evidence="1" key="1">
    <citation type="submission" date="2020-02" db="EMBL/GenBank/DDBJ databases">
        <authorList>
            <person name="Meier V. D."/>
        </authorList>
    </citation>
    <scope>NUCLEOTIDE SEQUENCE</scope>
    <source>
        <strain evidence="1">AVDCRST_MAG68</strain>
    </source>
</reference>
<protein>
    <submittedName>
        <fullName evidence="1">Uncharacterized protein</fullName>
    </submittedName>
</protein>
<gene>
    <name evidence="1" type="ORF">AVDCRST_MAG68-5469</name>
</gene>
<evidence type="ECO:0000313" key="1">
    <source>
        <dbReference type="EMBL" id="CAA9367889.1"/>
    </source>
</evidence>
<name>A0A6J4MSS5_9BACT</name>
<feature type="non-terminal residue" evidence="1">
    <location>
        <position position="39"/>
    </location>
</feature>
<organism evidence="1">
    <name type="scientific">uncultured Gemmatimonadota bacterium</name>
    <dbReference type="NCBI Taxonomy" id="203437"/>
    <lineage>
        <taxon>Bacteria</taxon>
        <taxon>Pseudomonadati</taxon>
        <taxon>Gemmatimonadota</taxon>
        <taxon>environmental samples</taxon>
    </lineage>
</organism>